<dbReference type="CDD" id="cd04190">
    <property type="entry name" value="Chitin_synth_C"/>
    <property type="match status" value="1"/>
</dbReference>
<comment type="function">
    <text evidence="10">Polymerizes chitin, a structural polymer of the cell wall and septum, by transferring the sugar moiety of UDP-GlcNAc to the non-reducing end of the growing chitin polymer.</text>
</comment>
<gene>
    <name evidence="15" type="ORF">BZ3500_MVSOF-1268-A1-R1_CHR2-1G04335</name>
</gene>
<feature type="transmembrane region" description="Helical" evidence="13">
    <location>
        <begin position="979"/>
        <end position="997"/>
    </location>
</feature>
<keyword evidence="16" id="KW-1185">Reference proteome</keyword>
<feature type="transmembrane region" description="Helical" evidence="13">
    <location>
        <begin position="769"/>
        <end position="788"/>
    </location>
</feature>
<feature type="transmembrane region" description="Helical" evidence="13">
    <location>
        <begin position="850"/>
        <end position="869"/>
    </location>
</feature>
<feature type="compositionally biased region" description="Polar residues" evidence="12">
    <location>
        <begin position="70"/>
        <end position="81"/>
    </location>
</feature>
<accession>A0A2X0MBE8</accession>
<comment type="subcellular location">
    <subcellularLocation>
        <location evidence="1">Cell membrane</location>
        <topology evidence="1">Multi-pass membrane protein</topology>
    </subcellularLocation>
</comment>
<dbReference type="STRING" id="289078.A0A2X0MBE8"/>
<dbReference type="InterPro" id="IPR029044">
    <property type="entry name" value="Nucleotide-diphossugar_trans"/>
</dbReference>
<evidence type="ECO:0000256" key="10">
    <source>
        <dbReference type="ARBA" id="ARBA00024009"/>
    </source>
</evidence>
<organism evidence="15 16">
    <name type="scientific">Microbotryum saponariae</name>
    <dbReference type="NCBI Taxonomy" id="289078"/>
    <lineage>
        <taxon>Eukaryota</taxon>
        <taxon>Fungi</taxon>
        <taxon>Dikarya</taxon>
        <taxon>Basidiomycota</taxon>
        <taxon>Pucciniomycotina</taxon>
        <taxon>Microbotryomycetes</taxon>
        <taxon>Microbotryales</taxon>
        <taxon>Microbotryaceae</taxon>
        <taxon>Microbotryum</taxon>
    </lineage>
</organism>
<dbReference type="Proteomes" id="UP000249723">
    <property type="component" value="Unassembled WGS sequence"/>
</dbReference>
<dbReference type="GO" id="GO:0071555">
    <property type="term" value="P:cell wall organization"/>
    <property type="evidence" value="ECO:0007669"/>
    <property type="project" value="UniProtKB-KW"/>
</dbReference>
<dbReference type="GO" id="GO:0030428">
    <property type="term" value="C:cell septum"/>
    <property type="evidence" value="ECO:0007669"/>
    <property type="project" value="TreeGrafter"/>
</dbReference>
<dbReference type="GO" id="GO:0005886">
    <property type="term" value="C:plasma membrane"/>
    <property type="evidence" value="ECO:0007669"/>
    <property type="project" value="UniProtKB-SubCell"/>
</dbReference>
<evidence type="ECO:0000256" key="13">
    <source>
        <dbReference type="SAM" id="Phobius"/>
    </source>
</evidence>
<keyword evidence="6 13" id="KW-0812">Transmembrane</keyword>
<dbReference type="PANTHER" id="PTHR22914:SF11">
    <property type="entry name" value="CHITIN SYNTHASE B"/>
    <property type="match status" value="1"/>
</dbReference>
<keyword evidence="5" id="KW-0808">Transferase</keyword>
<evidence type="ECO:0000256" key="2">
    <source>
        <dbReference type="ARBA" id="ARBA00012543"/>
    </source>
</evidence>
<dbReference type="GO" id="GO:0006031">
    <property type="term" value="P:chitin biosynthetic process"/>
    <property type="evidence" value="ECO:0007669"/>
    <property type="project" value="TreeGrafter"/>
</dbReference>
<evidence type="ECO:0000256" key="4">
    <source>
        <dbReference type="ARBA" id="ARBA00022676"/>
    </source>
</evidence>
<feature type="transmembrane region" description="Helical" evidence="13">
    <location>
        <begin position="795"/>
        <end position="813"/>
    </location>
</feature>
<evidence type="ECO:0000256" key="7">
    <source>
        <dbReference type="ARBA" id="ARBA00022989"/>
    </source>
</evidence>
<dbReference type="PANTHER" id="PTHR22914">
    <property type="entry name" value="CHITIN SYNTHASE"/>
    <property type="match status" value="1"/>
</dbReference>
<reference evidence="16" key="1">
    <citation type="submission" date="2016-10" db="EMBL/GenBank/DDBJ databases">
        <authorList>
            <person name="Jeantristanb JTB J.-T."/>
            <person name="Ricardo R."/>
        </authorList>
    </citation>
    <scope>NUCLEOTIDE SEQUENCE [LARGE SCALE GENOMIC DNA]</scope>
</reference>
<dbReference type="SUPFAM" id="SSF53448">
    <property type="entry name" value="Nucleotide-diphospho-sugar transferases"/>
    <property type="match status" value="1"/>
</dbReference>
<dbReference type="EC" id="2.4.1.16" evidence="2"/>
<dbReference type="InterPro" id="IPR004835">
    <property type="entry name" value="Chitin_synth"/>
</dbReference>
<comment type="similarity">
    <text evidence="11">Belongs to the chitin synthase family. Class III subfamily.</text>
</comment>
<evidence type="ECO:0000256" key="5">
    <source>
        <dbReference type="ARBA" id="ARBA00022679"/>
    </source>
</evidence>
<evidence type="ECO:0000259" key="14">
    <source>
        <dbReference type="Pfam" id="PF08407"/>
    </source>
</evidence>
<proteinExistence type="inferred from homology"/>
<feature type="transmembrane region" description="Helical" evidence="13">
    <location>
        <begin position="881"/>
        <end position="898"/>
    </location>
</feature>
<evidence type="ECO:0000313" key="15">
    <source>
        <dbReference type="EMBL" id="SCZ88324.1"/>
    </source>
</evidence>
<name>A0A2X0MBE8_9BASI</name>
<dbReference type="AlphaFoldDB" id="A0A2X0MBE8"/>
<evidence type="ECO:0000256" key="12">
    <source>
        <dbReference type="SAM" id="MobiDB-lite"/>
    </source>
</evidence>
<feature type="transmembrane region" description="Helical" evidence="13">
    <location>
        <begin position="1009"/>
        <end position="1029"/>
    </location>
</feature>
<keyword evidence="9" id="KW-0961">Cell wall biogenesis/degradation</keyword>
<sequence>MSHPNSRYGPADRDRQGAAASQRAPRSDSVHTSGSGAAPTYRSHQSHAPPAPPMPNSHQQRAPYDDPFNDPSTTYSNQGPPHSTDGASPRHYRLNDSSPTFSSTPYLSAAIASANASPNPNTSFHPIGYDSRNTSNVDLSDPYYYRHQNASMEGAASAFGGGFHQGGQPHYEVDMDDDKRPLRGDQADYGGMHPDDYNASAFHASHLDGSGLQRRETSAEAWARRQRQPLKRAVTKRVKLTQGNFIVECPVPTAVKSANLSSGASKSSLFVVQTYKDSIPHFTPAMASEGGPTEFSHMRYTAACCDPDDFTQANGYTFRTSTYRRQTDLLVCITAYNENKMLLSRTLHGLMLNIRDIVKGNFSEFRKQAESGGPEVGQRKGEAWKRIVVCLVFDGIDPADKGSLDVLATIGLYQDGVMKKDVDGRETVSHIFEYTTQLSMSSKPALVEPHPNDPNNLVPVQMILCLKQKNAKKINSHRWLFNAIGRQLKPDVVCLLDAGTKPSARSIYYLWEAFHHNPNLGGACGEIHAMLGNHGRKLLNPLVAAQNFEYKMSNVLDKPMESAFGYVSVLPGAFSCYRYLAIQGRPLDQYFHGDQTLAAGLGAKGTDGMSIWTKNMFLAEDRILCFELVAKANERWVLGYVKPAKGETDVPETAAELIGQRRRWLNGSFAAGFYALVHFGRLYQSDHSILRLFWLTVQGVYNMIQLFLGWFALGNYYLTFSIIIELVANSLRYPKSIADGDPATIKCWSGTFIEDDAGASFDWLSLVNYVFKVVYLGVIGLQILLALGNRPKAERFAYTLCISIFAFFSLYLISNTVLLTYMSFCPIGTILAQRTGSIASVFLGGTYGPIFSGLLGTFGVYIFSSLLYLDPWHLLTSMPQYLLIAPSFINILTIYAFCNLHDVSWGTKGSDASAALPSVTSTSTDKDKDRIIEVQEKPQEDIDSTFKATVLRAIAKHDEVEERAVPTMEDRNKTFRTRFVAFWLLCNALLCVVISRLNSEVQARYFQVILWSVFVTAVVRLSGMIYYLFGEFGFRIARLCARGRR</sequence>
<dbReference type="GO" id="GO:0004100">
    <property type="term" value="F:chitin synthase activity"/>
    <property type="evidence" value="ECO:0007669"/>
    <property type="project" value="UniProtKB-EC"/>
</dbReference>
<evidence type="ECO:0000256" key="8">
    <source>
        <dbReference type="ARBA" id="ARBA00023136"/>
    </source>
</evidence>
<keyword evidence="4" id="KW-0328">Glycosyltransferase</keyword>
<feature type="domain" description="Chitin synthase N-terminal" evidence="14">
    <location>
        <begin position="235"/>
        <end position="328"/>
    </location>
</feature>
<keyword evidence="3" id="KW-1003">Cell membrane</keyword>
<evidence type="ECO:0000256" key="1">
    <source>
        <dbReference type="ARBA" id="ARBA00004651"/>
    </source>
</evidence>
<dbReference type="OrthoDB" id="26569at2759"/>
<dbReference type="Pfam" id="PF08407">
    <property type="entry name" value="Chitin_synth_1N"/>
    <property type="match status" value="1"/>
</dbReference>
<feature type="region of interest" description="Disordered" evidence="12">
    <location>
        <begin position="1"/>
        <end position="101"/>
    </location>
</feature>
<evidence type="ECO:0000256" key="9">
    <source>
        <dbReference type="ARBA" id="ARBA00023316"/>
    </source>
</evidence>
<evidence type="ECO:0000256" key="3">
    <source>
        <dbReference type="ARBA" id="ARBA00022475"/>
    </source>
</evidence>
<dbReference type="InterPro" id="IPR013616">
    <property type="entry name" value="Chitin_synth_N"/>
</dbReference>
<evidence type="ECO:0000313" key="16">
    <source>
        <dbReference type="Proteomes" id="UP000249723"/>
    </source>
</evidence>
<keyword evidence="8 13" id="KW-0472">Membrane</keyword>
<protein>
    <recommendedName>
        <fullName evidence="2">chitin synthase</fullName>
        <ecNumber evidence="2">2.4.1.16</ecNumber>
    </recommendedName>
</protein>
<evidence type="ECO:0000256" key="11">
    <source>
        <dbReference type="ARBA" id="ARBA00038055"/>
    </source>
</evidence>
<keyword evidence="7 13" id="KW-1133">Transmembrane helix</keyword>
<dbReference type="EMBL" id="FMWP01000012">
    <property type="protein sequence ID" value="SCZ88324.1"/>
    <property type="molecule type" value="Genomic_DNA"/>
</dbReference>
<evidence type="ECO:0000256" key="6">
    <source>
        <dbReference type="ARBA" id="ARBA00022692"/>
    </source>
</evidence>
<dbReference type="Pfam" id="PF01644">
    <property type="entry name" value="Chitin_synth_1"/>
    <property type="match status" value="1"/>
</dbReference>